<dbReference type="CDD" id="cd09086">
    <property type="entry name" value="ExoIII-like_AP-endo"/>
    <property type="match status" value="1"/>
</dbReference>
<dbReference type="OrthoDB" id="9803914at2"/>
<dbReference type="GO" id="GO:0003677">
    <property type="term" value="F:DNA binding"/>
    <property type="evidence" value="ECO:0007669"/>
    <property type="project" value="InterPro"/>
</dbReference>
<dbReference type="GO" id="GO:0008311">
    <property type="term" value="F:double-stranded DNA 3'-5' DNA exonuclease activity"/>
    <property type="evidence" value="ECO:0007669"/>
    <property type="project" value="InterPro"/>
</dbReference>
<evidence type="ECO:0000256" key="3">
    <source>
        <dbReference type="ARBA" id="ARBA00022801"/>
    </source>
</evidence>
<dbReference type="PROSITE" id="PS51435">
    <property type="entry name" value="AP_NUCLEASE_F1_4"/>
    <property type="match status" value="1"/>
</dbReference>
<gene>
    <name evidence="9" type="ORF">FHG71_10305</name>
</gene>
<name>A0A5C4NAF0_9RHOB</name>
<evidence type="ECO:0000313" key="10">
    <source>
        <dbReference type="Proteomes" id="UP000305709"/>
    </source>
</evidence>
<dbReference type="InterPro" id="IPR036691">
    <property type="entry name" value="Endo/exonu/phosph_ase_sf"/>
</dbReference>
<organism evidence="9 10">
    <name type="scientific">Rubellimicrobium roseum</name>
    <dbReference type="NCBI Taxonomy" id="687525"/>
    <lineage>
        <taxon>Bacteria</taxon>
        <taxon>Pseudomonadati</taxon>
        <taxon>Pseudomonadota</taxon>
        <taxon>Alphaproteobacteria</taxon>
        <taxon>Rhodobacterales</taxon>
        <taxon>Roseobacteraceae</taxon>
        <taxon>Rubellimicrobium</taxon>
    </lineage>
</organism>
<dbReference type="Proteomes" id="UP000305709">
    <property type="component" value="Unassembled WGS sequence"/>
</dbReference>
<comment type="similarity">
    <text evidence="1">Belongs to the DNA repair enzymes AP/ExoA family.</text>
</comment>
<keyword evidence="4 6" id="KW-0460">Magnesium</keyword>
<evidence type="ECO:0000256" key="2">
    <source>
        <dbReference type="ARBA" id="ARBA00022723"/>
    </source>
</evidence>
<feature type="site" description="Interaction with DNA substrate" evidence="7">
    <location>
        <position position="253"/>
    </location>
</feature>
<feature type="binding site" evidence="6">
    <location>
        <position position="9"/>
    </location>
    <ligand>
        <name>Mg(2+)</name>
        <dbReference type="ChEBI" id="CHEBI:18420"/>
        <label>1</label>
    </ligand>
</feature>
<keyword evidence="10" id="KW-1185">Reference proteome</keyword>
<dbReference type="InterPro" id="IPR004808">
    <property type="entry name" value="AP_endonuc_1"/>
</dbReference>
<feature type="binding site" evidence="6">
    <location>
        <position position="36"/>
    </location>
    <ligand>
        <name>Mg(2+)</name>
        <dbReference type="ChEBI" id="CHEBI:18420"/>
        <label>1</label>
    </ligand>
</feature>
<feature type="active site" evidence="5">
    <location>
        <position position="107"/>
    </location>
</feature>
<dbReference type="AlphaFoldDB" id="A0A5C4NAF0"/>
<dbReference type="PROSITE" id="PS00726">
    <property type="entry name" value="AP_NUCLEASE_F1_1"/>
    <property type="match status" value="1"/>
</dbReference>
<keyword evidence="2 6" id="KW-0479">Metal-binding</keyword>
<evidence type="ECO:0000256" key="5">
    <source>
        <dbReference type="PIRSR" id="PIRSR604808-1"/>
    </source>
</evidence>
<dbReference type="PANTHER" id="PTHR43250:SF2">
    <property type="entry name" value="EXODEOXYRIBONUCLEASE III"/>
    <property type="match status" value="1"/>
</dbReference>
<feature type="domain" description="Endonuclease/exonuclease/phosphatase" evidence="8">
    <location>
        <begin position="6"/>
        <end position="253"/>
    </location>
</feature>
<dbReference type="Pfam" id="PF03372">
    <property type="entry name" value="Exo_endo_phos"/>
    <property type="match status" value="1"/>
</dbReference>
<feature type="site" description="Transition state stabilizer" evidence="7">
    <location>
        <position position="152"/>
    </location>
</feature>
<feature type="binding site" evidence="6">
    <location>
        <position position="150"/>
    </location>
    <ligand>
        <name>Mg(2+)</name>
        <dbReference type="ChEBI" id="CHEBI:18420"/>
        <label>1</label>
    </ligand>
</feature>
<evidence type="ECO:0000259" key="8">
    <source>
        <dbReference type="Pfam" id="PF03372"/>
    </source>
</evidence>
<dbReference type="InterPro" id="IPR037493">
    <property type="entry name" value="ExoIII-like"/>
</dbReference>
<feature type="active site" description="Proton acceptor" evidence="5">
    <location>
        <position position="253"/>
    </location>
</feature>
<protein>
    <submittedName>
        <fullName evidence="9">Exodeoxyribonuclease III</fullName>
    </submittedName>
</protein>
<feature type="active site" description="Proton donor/acceptor" evidence="5">
    <location>
        <position position="150"/>
    </location>
</feature>
<dbReference type="GO" id="GO:0046872">
    <property type="term" value="F:metal ion binding"/>
    <property type="evidence" value="ECO:0007669"/>
    <property type="project" value="UniProtKB-KW"/>
</dbReference>
<comment type="caution">
    <text evidence="9">The sequence shown here is derived from an EMBL/GenBank/DDBJ whole genome shotgun (WGS) entry which is preliminary data.</text>
</comment>
<accession>A0A5C4NAF0</accession>
<dbReference type="RefSeq" id="WP_139081566.1">
    <property type="nucleotide sequence ID" value="NZ_VDFV01000011.1"/>
</dbReference>
<evidence type="ECO:0000313" key="9">
    <source>
        <dbReference type="EMBL" id="TNC71804.1"/>
    </source>
</evidence>
<dbReference type="NCBIfam" id="TIGR00633">
    <property type="entry name" value="xth"/>
    <property type="match status" value="1"/>
</dbReference>
<evidence type="ECO:0000256" key="7">
    <source>
        <dbReference type="PIRSR" id="PIRSR604808-3"/>
    </source>
</evidence>
<feature type="binding site" evidence="6">
    <location>
        <position position="253"/>
    </location>
    <ligand>
        <name>Mg(2+)</name>
        <dbReference type="ChEBI" id="CHEBI:18420"/>
        <label>1</label>
    </ligand>
</feature>
<feature type="binding site" evidence="6">
    <location>
        <position position="252"/>
    </location>
    <ligand>
        <name>Mg(2+)</name>
        <dbReference type="ChEBI" id="CHEBI:18420"/>
        <label>1</label>
    </ligand>
</feature>
<sequence length="262" mass="29496">MPLTLATWNINSVRLREGLVARLLREEDPDILCLQECKSPAEKIPVATFAALGYPHVVIRGQKGYNGVAIFSKRPLEDAGSVDFAGLNHARHVAARLPCGAVIHNVYVPAGGDIPDRVANEKFGQKLDFFTHLRDHFRADRPRRAILVGDLNVAPQEDDVWSHKQMLKVVSHTPIEVEHFEDAREEGGWVDVTRLDRPQGKLYSWWSYRAPDWHAADKGRRLDHVWASRDIVGATHGSRILRDARGWDGPSDHVPVFATFDL</sequence>
<feature type="binding site" evidence="6">
    <location>
        <position position="152"/>
    </location>
    <ligand>
        <name>Mg(2+)</name>
        <dbReference type="ChEBI" id="CHEBI:18420"/>
        <label>1</label>
    </ligand>
</feature>
<evidence type="ECO:0000256" key="4">
    <source>
        <dbReference type="ARBA" id="ARBA00022842"/>
    </source>
</evidence>
<evidence type="ECO:0000256" key="6">
    <source>
        <dbReference type="PIRSR" id="PIRSR604808-2"/>
    </source>
</evidence>
<keyword evidence="6" id="KW-0464">Manganese</keyword>
<reference evidence="9 10" key="1">
    <citation type="submission" date="2019-06" db="EMBL/GenBank/DDBJ databases">
        <authorList>
            <person name="Jiang L."/>
        </authorList>
    </citation>
    <scope>NUCLEOTIDE SEQUENCE [LARGE SCALE GENOMIC DNA]</scope>
    <source>
        <strain evidence="9 10">YIM 48858</strain>
    </source>
</reference>
<evidence type="ECO:0000256" key="1">
    <source>
        <dbReference type="ARBA" id="ARBA00007092"/>
    </source>
</evidence>
<dbReference type="GO" id="GO:0004519">
    <property type="term" value="F:endonuclease activity"/>
    <property type="evidence" value="ECO:0007669"/>
    <property type="project" value="InterPro"/>
</dbReference>
<comment type="cofactor">
    <cofactor evidence="6">
        <name>Mg(2+)</name>
        <dbReference type="ChEBI" id="CHEBI:18420"/>
    </cofactor>
    <cofactor evidence="6">
        <name>Mn(2+)</name>
        <dbReference type="ChEBI" id="CHEBI:29035"/>
    </cofactor>
    <text evidence="6">Probably binds two magnesium or manganese ions per subunit.</text>
</comment>
<proteinExistence type="inferred from homology"/>
<dbReference type="GO" id="GO:0006281">
    <property type="term" value="P:DNA repair"/>
    <property type="evidence" value="ECO:0007669"/>
    <property type="project" value="InterPro"/>
</dbReference>
<dbReference type="Gene3D" id="3.60.10.10">
    <property type="entry name" value="Endonuclease/exonuclease/phosphatase"/>
    <property type="match status" value="1"/>
</dbReference>
<feature type="site" description="Important for catalytic activity" evidence="7">
    <location>
        <position position="223"/>
    </location>
</feature>
<dbReference type="EMBL" id="VDFV01000011">
    <property type="protein sequence ID" value="TNC71804.1"/>
    <property type="molecule type" value="Genomic_DNA"/>
</dbReference>
<dbReference type="PANTHER" id="PTHR43250">
    <property type="entry name" value="EXODEOXYRIBONUCLEASE III"/>
    <property type="match status" value="1"/>
</dbReference>
<dbReference type="InterPro" id="IPR005135">
    <property type="entry name" value="Endo/exonuclease/phosphatase"/>
</dbReference>
<dbReference type="InterPro" id="IPR020847">
    <property type="entry name" value="AP_endonuclease_F1_BS"/>
</dbReference>
<keyword evidence="3" id="KW-0378">Hydrolase</keyword>
<dbReference type="SUPFAM" id="SSF56219">
    <property type="entry name" value="DNase I-like"/>
    <property type="match status" value="1"/>
</dbReference>